<feature type="domain" description="RRM" evidence="8">
    <location>
        <begin position="7"/>
        <end position="85"/>
    </location>
</feature>
<reference evidence="10" key="1">
    <citation type="submission" date="2023-08" db="EMBL/GenBank/DDBJ databases">
        <authorList>
            <person name="Chen Y."/>
            <person name="Shah S."/>
            <person name="Dougan E. K."/>
            <person name="Thang M."/>
            <person name="Chan C."/>
        </authorList>
    </citation>
    <scope>NUCLEOTIDE SEQUENCE</scope>
</reference>
<evidence type="ECO:0000256" key="7">
    <source>
        <dbReference type="PROSITE-ProRule" id="PRU00322"/>
    </source>
</evidence>
<keyword evidence="1" id="KW-0479">Metal-binding</keyword>
<name>A0AA36IN66_9DINO</name>
<evidence type="ECO:0000256" key="1">
    <source>
        <dbReference type="ARBA" id="ARBA00022723"/>
    </source>
</evidence>
<dbReference type="SUPFAM" id="SSF54928">
    <property type="entry name" value="RNA-binding domain, RBD"/>
    <property type="match status" value="1"/>
</dbReference>
<comment type="caution">
    <text evidence="10">The sequence shown here is derived from an EMBL/GenBank/DDBJ whole genome shotgun (WGS) entry which is preliminary data.</text>
</comment>
<evidence type="ECO:0000313" key="11">
    <source>
        <dbReference type="Proteomes" id="UP001178507"/>
    </source>
</evidence>
<dbReference type="Gene3D" id="4.10.1060.10">
    <property type="entry name" value="Zinc finger, RanBP2-type"/>
    <property type="match status" value="1"/>
</dbReference>
<dbReference type="GO" id="GO:0006417">
    <property type="term" value="P:regulation of translation"/>
    <property type="evidence" value="ECO:0007669"/>
    <property type="project" value="TreeGrafter"/>
</dbReference>
<organism evidence="10 11">
    <name type="scientific">Effrenium voratum</name>
    <dbReference type="NCBI Taxonomy" id="2562239"/>
    <lineage>
        <taxon>Eukaryota</taxon>
        <taxon>Sar</taxon>
        <taxon>Alveolata</taxon>
        <taxon>Dinophyceae</taxon>
        <taxon>Suessiales</taxon>
        <taxon>Symbiodiniaceae</taxon>
        <taxon>Effrenium</taxon>
    </lineage>
</organism>
<dbReference type="EMBL" id="CAUJNA010001935">
    <property type="protein sequence ID" value="CAJ1389772.1"/>
    <property type="molecule type" value="Genomic_DNA"/>
</dbReference>
<keyword evidence="11" id="KW-1185">Reference proteome</keyword>
<feature type="domain" description="RanBP2-type" evidence="9">
    <location>
        <begin position="111"/>
        <end position="140"/>
    </location>
</feature>
<dbReference type="SMART" id="SM00547">
    <property type="entry name" value="ZnF_RBZ"/>
    <property type="match status" value="1"/>
</dbReference>
<protein>
    <recommendedName>
        <fullName evidence="12">RRM domain-containing protein</fullName>
    </recommendedName>
</protein>
<dbReference type="PANTHER" id="PTHR48032">
    <property type="entry name" value="RNA-BINDING PROTEIN MUSASHI HOMOLOG RBP6"/>
    <property type="match status" value="1"/>
</dbReference>
<dbReference type="PROSITE" id="PS50102">
    <property type="entry name" value="RRM"/>
    <property type="match status" value="1"/>
</dbReference>
<dbReference type="PANTHER" id="PTHR48032:SF6">
    <property type="entry name" value="RNA-BINDING (RRM_RBD_RNP MOTIFS) FAMILY PROTEIN"/>
    <property type="match status" value="1"/>
</dbReference>
<evidence type="ECO:0000256" key="6">
    <source>
        <dbReference type="PROSITE-ProRule" id="PRU00176"/>
    </source>
</evidence>
<evidence type="ECO:0000259" key="8">
    <source>
        <dbReference type="PROSITE" id="PS50102"/>
    </source>
</evidence>
<dbReference type="GO" id="GO:0003729">
    <property type="term" value="F:mRNA binding"/>
    <property type="evidence" value="ECO:0007669"/>
    <property type="project" value="TreeGrafter"/>
</dbReference>
<gene>
    <name evidence="10" type="ORF">EVOR1521_LOCUS15325</name>
</gene>
<dbReference type="SUPFAM" id="SSF90209">
    <property type="entry name" value="Ran binding protein zinc finger-like"/>
    <property type="match status" value="1"/>
</dbReference>
<keyword evidence="4" id="KW-0862">Zinc</keyword>
<dbReference type="PROSITE" id="PS50199">
    <property type="entry name" value="ZF_RANBP2_2"/>
    <property type="match status" value="1"/>
</dbReference>
<evidence type="ECO:0000313" key="10">
    <source>
        <dbReference type="EMBL" id="CAJ1389772.1"/>
    </source>
</evidence>
<dbReference type="InterPro" id="IPR036443">
    <property type="entry name" value="Znf_RanBP2_sf"/>
</dbReference>
<sequence length="223" mass="23094">MDRGGPFKVFVGGLPQDCTNDILTDYFSKFGNITDVVVMTDRMTGRSRGFGFVSFDTEEAVDQIMAMHQDHQIQEKWVDCKRATAEGSKSGPKGGKGGFMGCGGCGGGDVRPGDWMCQACGASCFGSKDACFKCGAPKPQGYGGGCYNAAPPPSYDYSMAGYGAAYGAYGGYDGGCGAYGGGCGGCGYKGKGGCKGAGGEAKNLCLVRVQQNEDCERSQAIQN</sequence>
<accession>A0AA36IN66</accession>
<keyword evidence="2" id="KW-0677">Repeat</keyword>
<evidence type="ECO:0000256" key="5">
    <source>
        <dbReference type="ARBA" id="ARBA00022884"/>
    </source>
</evidence>
<dbReference type="AlphaFoldDB" id="A0AA36IN66"/>
<dbReference type="InterPro" id="IPR000504">
    <property type="entry name" value="RRM_dom"/>
</dbReference>
<evidence type="ECO:0000256" key="2">
    <source>
        <dbReference type="ARBA" id="ARBA00022737"/>
    </source>
</evidence>
<dbReference type="InterPro" id="IPR012677">
    <property type="entry name" value="Nucleotide-bd_a/b_plait_sf"/>
</dbReference>
<keyword evidence="3 7" id="KW-0863">Zinc-finger</keyword>
<proteinExistence type="predicted"/>
<evidence type="ECO:0000259" key="9">
    <source>
        <dbReference type="PROSITE" id="PS50199"/>
    </source>
</evidence>
<dbReference type="GO" id="GO:0008270">
    <property type="term" value="F:zinc ion binding"/>
    <property type="evidence" value="ECO:0007669"/>
    <property type="project" value="UniProtKB-KW"/>
</dbReference>
<dbReference type="InterPro" id="IPR035979">
    <property type="entry name" value="RBD_domain_sf"/>
</dbReference>
<dbReference type="Gene3D" id="3.30.70.330">
    <property type="match status" value="1"/>
</dbReference>
<dbReference type="SMART" id="SM00360">
    <property type="entry name" value="RRM"/>
    <property type="match status" value="1"/>
</dbReference>
<evidence type="ECO:0000256" key="3">
    <source>
        <dbReference type="ARBA" id="ARBA00022771"/>
    </source>
</evidence>
<evidence type="ECO:0000256" key="4">
    <source>
        <dbReference type="ARBA" id="ARBA00022833"/>
    </source>
</evidence>
<dbReference type="Pfam" id="PF00076">
    <property type="entry name" value="RRM_1"/>
    <property type="match status" value="1"/>
</dbReference>
<evidence type="ECO:0008006" key="12">
    <source>
        <dbReference type="Google" id="ProtNLM"/>
    </source>
</evidence>
<keyword evidence="5 6" id="KW-0694">RNA-binding</keyword>
<dbReference type="Proteomes" id="UP001178507">
    <property type="component" value="Unassembled WGS sequence"/>
</dbReference>
<dbReference type="InterPro" id="IPR001876">
    <property type="entry name" value="Znf_RanBP2"/>
</dbReference>